<evidence type="ECO:0000313" key="16">
    <source>
        <dbReference type="EMBL" id="GAP65285.1"/>
    </source>
</evidence>
<evidence type="ECO:0000256" key="13">
    <source>
        <dbReference type="PIRSR" id="PIRSR601273-2"/>
    </source>
</evidence>
<dbReference type="GO" id="GO:0004505">
    <property type="term" value="F:phenylalanine 4-monooxygenase activity"/>
    <property type="evidence" value="ECO:0007669"/>
    <property type="project" value="UniProtKB-EC"/>
</dbReference>
<sequence length="295" mass="33879">MDTPRRVEHQQTDRGYIPVYATGVIEQPWASYSATDHGVWAQLFRRQREILPGRACREFLDNVERIGLGADAIPKFDDLNRVLRRATGWELVGVEGLLPDHVFFDHLAHRRFPVTWWIRKPEQLDYIAEPDLFHDLFGHVPLLMNPVFADYMQAYGRGGMKAHGIDADALMNLTRLYWYTVEFGLIRTGEGLRIYGSGIVSSKGESIYCLESDAPNRLGFDLERVMRTRYKIDTYQQTYFVIDGFEQLFEATRPDFAPIYAKLKTLPAYPAGEVLPGDRVYHRGTGEGWVRSGDV</sequence>
<evidence type="ECO:0000256" key="5">
    <source>
        <dbReference type="ARBA" id="ARBA00011995"/>
    </source>
</evidence>
<evidence type="ECO:0000256" key="8">
    <source>
        <dbReference type="ARBA" id="ARBA00023002"/>
    </source>
</evidence>
<dbReference type="AlphaFoldDB" id="A0A0K8QK18"/>
<dbReference type="NCBIfam" id="TIGR01267">
    <property type="entry name" value="Phe4hydrox_mono"/>
    <property type="match status" value="1"/>
</dbReference>
<dbReference type="GO" id="GO:0005506">
    <property type="term" value="F:iron ion binding"/>
    <property type="evidence" value="ECO:0007669"/>
    <property type="project" value="InterPro"/>
</dbReference>
<evidence type="ECO:0000256" key="4">
    <source>
        <dbReference type="ARBA" id="ARBA00009712"/>
    </source>
</evidence>
<gene>
    <name evidence="15" type="ORF">MBSD_1711</name>
    <name evidence="16" type="ORF">MBSD_n0574</name>
</gene>
<feature type="binding site" evidence="13">
    <location>
        <position position="139"/>
    </location>
    <ligand>
        <name>Fe cation</name>
        <dbReference type="ChEBI" id="CHEBI:24875"/>
    </ligand>
</feature>
<organism evidence="16">
    <name type="scientific">Mizugakiibacter sediminis</name>
    <dbReference type="NCBI Taxonomy" id="1475481"/>
    <lineage>
        <taxon>Bacteria</taxon>
        <taxon>Pseudomonadati</taxon>
        <taxon>Pseudomonadota</taxon>
        <taxon>Gammaproteobacteria</taxon>
        <taxon>Lysobacterales</taxon>
        <taxon>Rhodanobacteraceae</taxon>
        <taxon>Mizugakiibacter</taxon>
    </lineage>
</organism>
<keyword evidence="8" id="KW-0560">Oxidoreductase</keyword>
<dbReference type="RefSeq" id="WP_062534923.1">
    <property type="nucleotide sequence ID" value="NZ_DF970157.1"/>
</dbReference>
<feature type="binding site" evidence="13">
    <location>
        <position position="182"/>
    </location>
    <ligand>
        <name>Fe cation</name>
        <dbReference type="ChEBI" id="CHEBI:24875"/>
    </ligand>
</feature>
<dbReference type="UniPathway" id="UPA00139">
    <property type="reaction ID" value="UER00337"/>
</dbReference>
<evidence type="ECO:0000313" key="17">
    <source>
        <dbReference type="Proteomes" id="UP000253740"/>
    </source>
</evidence>
<comment type="catalytic activity">
    <reaction evidence="1">
        <text>(6R)-L-erythro-5,6,7,8-tetrahydrobiopterin + L-phenylalanine + O2 = (4aS,6R)-4a-hydroxy-L-erythro-5,6,7,8-tetrahydrobiopterin + L-tyrosine</text>
        <dbReference type="Rhea" id="RHEA:20273"/>
        <dbReference type="ChEBI" id="CHEBI:15379"/>
        <dbReference type="ChEBI" id="CHEBI:15642"/>
        <dbReference type="ChEBI" id="CHEBI:58095"/>
        <dbReference type="ChEBI" id="CHEBI:58315"/>
        <dbReference type="ChEBI" id="CHEBI:59560"/>
        <dbReference type="EC" id="1.14.16.1"/>
    </reaction>
</comment>
<dbReference type="PROSITE" id="PS00367">
    <property type="entry name" value="BH4_AAA_HYDROXYL_1"/>
    <property type="match status" value="1"/>
</dbReference>
<dbReference type="PROSITE" id="PS51410">
    <property type="entry name" value="BH4_AAA_HYDROXYL_2"/>
    <property type="match status" value="1"/>
</dbReference>
<dbReference type="PRINTS" id="PR00372">
    <property type="entry name" value="FYWHYDRXLASE"/>
</dbReference>
<evidence type="ECO:0000256" key="7">
    <source>
        <dbReference type="ARBA" id="ARBA00022723"/>
    </source>
</evidence>
<dbReference type="EC" id="1.14.16.1" evidence="5"/>
<evidence type="ECO:0000256" key="10">
    <source>
        <dbReference type="ARBA" id="ARBA00023033"/>
    </source>
</evidence>
<evidence type="ECO:0000256" key="3">
    <source>
        <dbReference type="ARBA" id="ARBA00005088"/>
    </source>
</evidence>
<dbReference type="HOGENOM" id="CLU_023198_1_0_6"/>
<keyword evidence="10 16" id="KW-0503">Monooxygenase</keyword>
<dbReference type="Gene3D" id="1.10.800.10">
    <property type="entry name" value="Aromatic amino acid hydroxylase"/>
    <property type="match status" value="1"/>
</dbReference>
<comment type="pathway">
    <text evidence="3">Amino-acid degradation; L-phenylalanine degradation; acetoacetate and fumarate from L-phenylalanine: step 1/6.</text>
</comment>
<protein>
    <recommendedName>
        <fullName evidence="6">Phenylalanine-4-hydroxylase</fullName>
        <ecNumber evidence="5">1.14.16.1</ecNumber>
    </recommendedName>
    <alternativeName>
        <fullName evidence="12">Phe-4-monooxygenase</fullName>
    </alternativeName>
</protein>
<keyword evidence="17" id="KW-1185">Reference proteome</keyword>
<comment type="similarity">
    <text evidence="4">Belongs to the biopterin-dependent aromatic amino acid hydroxylase family.</text>
</comment>
<evidence type="ECO:0000256" key="2">
    <source>
        <dbReference type="ARBA" id="ARBA00001954"/>
    </source>
</evidence>
<dbReference type="OrthoDB" id="9780502at2"/>
<dbReference type="InterPro" id="IPR005960">
    <property type="entry name" value="Phe-4-hydroxylase_mono"/>
</dbReference>
<evidence type="ECO:0000256" key="6">
    <source>
        <dbReference type="ARBA" id="ARBA00020276"/>
    </source>
</evidence>
<dbReference type="InterPro" id="IPR036951">
    <property type="entry name" value="ArAA_hydroxylase_sf"/>
</dbReference>
<dbReference type="GO" id="GO:0006559">
    <property type="term" value="P:L-phenylalanine catabolic process"/>
    <property type="evidence" value="ECO:0007669"/>
    <property type="project" value="UniProtKB-UniPathway"/>
</dbReference>
<evidence type="ECO:0000313" key="15">
    <source>
        <dbReference type="EMBL" id="GAN45171.1"/>
    </source>
</evidence>
<reference evidence="16" key="2">
    <citation type="submission" date="2015-08" db="EMBL/GenBank/DDBJ databases">
        <title>Complete DNA Sequence of Pseudomonas syringae pv. actinidiae, the Causal Agent of Kiwifruit Canker Disease.</title>
        <authorList>
            <person name="Rikkerink E.H.A."/>
            <person name="Fineran P.C."/>
        </authorList>
    </citation>
    <scope>NUCLEOTIDE SEQUENCE</scope>
    <source>
        <strain evidence="16">SkMP5</strain>
    </source>
</reference>
<dbReference type="CDD" id="cd03348">
    <property type="entry name" value="pro_PheOH"/>
    <property type="match status" value="1"/>
</dbReference>
<dbReference type="InterPro" id="IPR019774">
    <property type="entry name" value="Aromatic-AA_hydroxylase_C"/>
</dbReference>
<dbReference type="EMBL" id="DF970157">
    <property type="protein sequence ID" value="GAP65285.1"/>
    <property type="molecule type" value="Genomic_DNA"/>
</dbReference>
<dbReference type="STRING" id="1475481.GCA_000953855_00582"/>
<accession>A0A0K8QK18</accession>
<dbReference type="InterPro" id="IPR018301">
    <property type="entry name" value="ArAA_hydroxylase_Fe/CU_BS"/>
</dbReference>
<dbReference type="InterPro" id="IPR001273">
    <property type="entry name" value="ArAA_hydroxylase"/>
</dbReference>
<evidence type="ECO:0000259" key="14">
    <source>
        <dbReference type="PROSITE" id="PS51410"/>
    </source>
</evidence>
<dbReference type="NCBIfam" id="NF008877">
    <property type="entry name" value="PRK11913.1-2"/>
    <property type="match status" value="1"/>
</dbReference>
<dbReference type="Proteomes" id="UP000253740">
    <property type="component" value="Unassembled WGS sequence"/>
</dbReference>
<dbReference type="PANTHER" id="PTHR11473">
    <property type="entry name" value="AROMATIC AMINO ACID HYDROXYLASE"/>
    <property type="match status" value="1"/>
</dbReference>
<comment type="cofactor">
    <cofactor evidence="2 13">
        <name>Fe(2+)</name>
        <dbReference type="ChEBI" id="CHEBI:29033"/>
    </cofactor>
</comment>
<evidence type="ECO:0000256" key="1">
    <source>
        <dbReference type="ARBA" id="ARBA00001060"/>
    </source>
</evidence>
<dbReference type="EMBL" id="DF952379">
    <property type="protein sequence ID" value="GAN45171.1"/>
    <property type="molecule type" value="Genomic_DNA"/>
</dbReference>
<feature type="domain" description="Biopterin-dependent aromatic amino acid hydroxylase family profile" evidence="14">
    <location>
        <begin position="1"/>
        <end position="295"/>
    </location>
</feature>
<dbReference type="InterPro" id="IPR036329">
    <property type="entry name" value="Aro-AA_hydroxylase_C_sf"/>
</dbReference>
<evidence type="ECO:0000256" key="12">
    <source>
        <dbReference type="ARBA" id="ARBA00029922"/>
    </source>
</evidence>
<keyword evidence="11" id="KW-0585">Phenylalanine catabolism</keyword>
<dbReference type="SUPFAM" id="SSF56534">
    <property type="entry name" value="Aromatic aminoacid monoxygenases, catalytic and oligomerization domains"/>
    <property type="match status" value="1"/>
</dbReference>
<evidence type="ECO:0000256" key="9">
    <source>
        <dbReference type="ARBA" id="ARBA00023004"/>
    </source>
</evidence>
<keyword evidence="9 13" id="KW-0408">Iron</keyword>
<name>A0A0K8QK18_9GAMM</name>
<feature type="binding site" evidence="13">
    <location>
        <position position="134"/>
    </location>
    <ligand>
        <name>Fe cation</name>
        <dbReference type="ChEBI" id="CHEBI:24875"/>
    </ligand>
</feature>
<dbReference type="PANTHER" id="PTHR11473:SF24">
    <property type="entry name" value="PHENYLALANINE-4-HYDROXYLASE"/>
    <property type="match status" value="1"/>
</dbReference>
<evidence type="ECO:0000256" key="11">
    <source>
        <dbReference type="ARBA" id="ARBA00023232"/>
    </source>
</evidence>
<proteinExistence type="inferred from homology"/>
<reference evidence="15" key="1">
    <citation type="submission" date="2015-03" db="EMBL/GenBank/DDBJ databases">
        <title>Draft genome sequence of Mizugakiibacter sediminis skMP5.</title>
        <authorList>
            <person name="Watanabe T."/>
            <person name="Kojima H."/>
            <person name="Fukui M."/>
        </authorList>
    </citation>
    <scope>NUCLEOTIDE SEQUENCE</scope>
    <source>
        <strain evidence="15">SkMP5</strain>
    </source>
</reference>
<keyword evidence="7 13" id="KW-0479">Metal-binding</keyword>
<dbReference type="Pfam" id="PF00351">
    <property type="entry name" value="Biopterin_H"/>
    <property type="match status" value="1"/>
</dbReference>